<dbReference type="SMART" id="SM00448">
    <property type="entry name" value="REC"/>
    <property type="match status" value="1"/>
</dbReference>
<dbReference type="PANTHER" id="PTHR45228:SF1">
    <property type="entry name" value="CYCLIC DI-GMP PHOSPHODIESTERASE TM_0186"/>
    <property type="match status" value="1"/>
</dbReference>
<evidence type="ECO:0000313" key="6">
    <source>
        <dbReference type="Proteomes" id="UP000034410"/>
    </source>
</evidence>
<evidence type="ECO:0000256" key="1">
    <source>
        <dbReference type="ARBA" id="ARBA00022801"/>
    </source>
</evidence>
<proteinExistence type="predicted"/>
<evidence type="ECO:0000256" key="2">
    <source>
        <dbReference type="PROSITE-ProRule" id="PRU00169"/>
    </source>
</evidence>
<organism evidence="5 6">
    <name type="scientific">Sedimenticola thiotaurini</name>
    <dbReference type="NCBI Taxonomy" id="1543721"/>
    <lineage>
        <taxon>Bacteria</taxon>
        <taxon>Pseudomonadati</taxon>
        <taxon>Pseudomonadota</taxon>
        <taxon>Gammaproteobacteria</taxon>
        <taxon>Chromatiales</taxon>
        <taxon>Sedimenticolaceae</taxon>
        <taxon>Sedimenticola</taxon>
    </lineage>
</organism>
<feature type="domain" description="HD-GYP" evidence="4">
    <location>
        <begin position="161"/>
        <end position="358"/>
    </location>
</feature>
<dbReference type="EMBL" id="CP011412">
    <property type="protein sequence ID" value="AKH19330.1"/>
    <property type="molecule type" value="Genomic_DNA"/>
</dbReference>
<feature type="modified residue" description="4-aspartylphosphate" evidence="2">
    <location>
        <position position="67"/>
    </location>
</feature>
<dbReference type="InterPro" id="IPR052020">
    <property type="entry name" value="Cyclic_di-GMP/3'3'-cGAMP_PDE"/>
</dbReference>
<dbReference type="GO" id="GO:0000160">
    <property type="term" value="P:phosphorelay signal transduction system"/>
    <property type="evidence" value="ECO:0007669"/>
    <property type="project" value="InterPro"/>
</dbReference>
<sequence length="365" mass="41873">MPRLTARTPEDWVMPTVLILDDQTISLMILEELIHSIDESIHVECFSDPVKALEWAKHNNHDLVITDYKMPNMDGVEFTHWFRKIPSCTDIPLVIVTCIDDKAIRYQALEAGATDFLSKPIDHYECRARCRNLLQLRKQQVIIKDRARWLEQEISRKTEELQLREKETLLRLARAGEYRDEETGDHVIRMADFACLIAESLNLDKELCEVIRLAAPMHDIGKIGIPDHILLKPGKLNAREWSIMQTHTRIGYEILRDSTSCYVQAGAIIAYGHHERYDGKGYPQGLTGQEIPIEARIVAVADVYDALRSERPYKSAWSLDQTLGYLEAQRGKHFDPDCVDAFLENLDKILTMQSRSAHGHDSLSN</sequence>
<dbReference type="InterPro" id="IPR003607">
    <property type="entry name" value="HD/PDEase_dom"/>
</dbReference>
<dbReference type="FunFam" id="1.10.3210.10:FF:000018">
    <property type="entry name" value="Two-component system response regulator"/>
    <property type="match status" value="1"/>
</dbReference>
<feature type="domain" description="Response regulatory" evidence="3">
    <location>
        <begin position="16"/>
        <end position="134"/>
    </location>
</feature>
<keyword evidence="2" id="KW-0597">Phosphoprotein</keyword>
<dbReference type="Pfam" id="PF13487">
    <property type="entry name" value="HD_5"/>
    <property type="match status" value="1"/>
</dbReference>
<dbReference type="SUPFAM" id="SSF109604">
    <property type="entry name" value="HD-domain/PDEase-like"/>
    <property type="match status" value="1"/>
</dbReference>
<dbReference type="SUPFAM" id="SSF52172">
    <property type="entry name" value="CheY-like"/>
    <property type="match status" value="1"/>
</dbReference>
<dbReference type="PROSITE" id="PS51832">
    <property type="entry name" value="HD_GYP"/>
    <property type="match status" value="1"/>
</dbReference>
<dbReference type="Pfam" id="PF00072">
    <property type="entry name" value="Response_reg"/>
    <property type="match status" value="1"/>
</dbReference>
<dbReference type="InterPro" id="IPR001789">
    <property type="entry name" value="Sig_transdc_resp-reg_receiver"/>
</dbReference>
<keyword evidence="6" id="KW-1185">Reference proteome</keyword>
<dbReference type="PATRIC" id="fig|1543721.4.peg.437"/>
<evidence type="ECO:0000259" key="4">
    <source>
        <dbReference type="PROSITE" id="PS51832"/>
    </source>
</evidence>
<name>A0A0F7JX14_9GAMM</name>
<dbReference type="PROSITE" id="PS50110">
    <property type="entry name" value="RESPONSE_REGULATORY"/>
    <property type="match status" value="1"/>
</dbReference>
<dbReference type="PANTHER" id="PTHR45228">
    <property type="entry name" value="CYCLIC DI-GMP PHOSPHODIESTERASE TM_0186-RELATED"/>
    <property type="match status" value="1"/>
</dbReference>
<dbReference type="InterPro" id="IPR037522">
    <property type="entry name" value="HD_GYP_dom"/>
</dbReference>
<dbReference type="Gene3D" id="3.40.50.2300">
    <property type="match status" value="1"/>
</dbReference>
<dbReference type="GO" id="GO:0009214">
    <property type="term" value="P:cyclic nucleotide catabolic process"/>
    <property type="evidence" value="ECO:0007669"/>
    <property type="project" value="UniProtKB-ARBA"/>
</dbReference>
<dbReference type="SMART" id="SM00471">
    <property type="entry name" value="HDc"/>
    <property type="match status" value="1"/>
</dbReference>
<accession>A0A0F7JX14</accession>
<dbReference type="KEGG" id="seds:AAY24_02065"/>
<gene>
    <name evidence="5" type="ORF">AAY24_02065</name>
</gene>
<reference evidence="5 6" key="1">
    <citation type="journal article" date="2015" name="Genome Announc.">
        <title>Complete Genome Sequence of Sedimenticola thiotaurini Strain SIP-G1, a Polyphosphate- and Polyhydroxyalkanoate-Accumulating Sulfur-Oxidizing Gammaproteobacterium Isolated from Salt Marsh Sediments.</title>
        <authorList>
            <person name="Flood B.E."/>
            <person name="Jones D.S."/>
            <person name="Bailey J.V."/>
        </authorList>
    </citation>
    <scope>NUCLEOTIDE SEQUENCE [LARGE SCALE GENOMIC DNA]</scope>
    <source>
        <strain evidence="5 6">SIP-G1</strain>
    </source>
</reference>
<keyword evidence="1" id="KW-0378">Hydrolase</keyword>
<dbReference type="CDD" id="cd00077">
    <property type="entry name" value="HDc"/>
    <property type="match status" value="1"/>
</dbReference>
<protein>
    <submittedName>
        <fullName evidence="5">Cation tolerance protein CutA</fullName>
    </submittedName>
</protein>
<dbReference type="Proteomes" id="UP000034410">
    <property type="component" value="Chromosome"/>
</dbReference>
<evidence type="ECO:0000313" key="5">
    <source>
        <dbReference type="EMBL" id="AKH19330.1"/>
    </source>
</evidence>
<dbReference type="AlphaFoldDB" id="A0A0F7JX14"/>
<dbReference type="GO" id="GO:0004112">
    <property type="term" value="F:cyclic-nucleotide phosphodiesterase activity"/>
    <property type="evidence" value="ECO:0007669"/>
    <property type="project" value="UniProtKB-ARBA"/>
</dbReference>
<dbReference type="Gene3D" id="1.10.3210.10">
    <property type="entry name" value="Hypothetical protein af1432"/>
    <property type="match status" value="1"/>
</dbReference>
<dbReference type="InterPro" id="IPR011006">
    <property type="entry name" value="CheY-like_superfamily"/>
</dbReference>
<evidence type="ECO:0000259" key="3">
    <source>
        <dbReference type="PROSITE" id="PS50110"/>
    </source>
</evidence>
<dbReference type="CDD" id="cd17551">
    <property type="entry name" value="REC_RpfG-like"/>
    <property type="match status" value="1"/>
</dbReference>